<dbReference type="GO" id="GO:0005737">
    <property type="term" value="C:cytoplasm"/>
    <property type="evidence" value="ECO:0007669"/>
    <property type="project" value="TreeGrafter"/>
</dbReference>
<evidence type="ECO:0000256" key="2">
    <source>
        <dbReference type="ARBA" id="ARBA00023043"/>
    </source>
</evidence>
<dbReference type="InterPro" id="IPR002110">
    <property type="entry name" value="Ankyrin_rpt"/>
</dbReference>
<dbReference type="InterPro" id="IPR051631">
    <property type="entry name" value="Ankyrin-KH/SAM_domain"/>
</dbReference>
<keyword evidence="2 3" id="KW-0040">ANK repeat</keyword>
<gene>
    <name evidence="4" type="ORF">LSINAPIS_LOCUS819</name>
</gene>
<dbReference type="PANTHER" id="PTHR23206:SF7">
    <property type="entry name" value="PROTEIN KINASE DOMAIN-CONTAINING PROTEIN"/>
    <property type="match status" value="1"/>
</dbReference>
<evidence type="ECO:0000313" key="4">
    <source>
        <dbReference type="EMBL" id="VVC87133.1"/>
    </source>
</evidence>
<dbReference type="Gene3D" id="1.25.40.20">
    <property type="entry name" value="Ankyrin repeat-containing domain"/>
    <property type="match status" value="2"/>
</dbReference>
<dbReference type="EMBL" id="FZQP02000082">
    <property type="protein sequence ID" value="VVC87133.1"/>
    <property type="molecule type" value="Genomic_DNA"/>
</dbReference>
<name>A0A5E4PMW2_9NEOP</name>
<proteinExistence type="predicted"/>
<sequence length="263" mass="28764">MFSVFEICEERQKSDKVVGKSKHHDALFHDLMEECKHSAPGARLSAKVRTALERLRPAERRELVSRTHDGCAPLFVVSGRGNAELAEYLVRACGAPLEQRGVYELADDRCAHRVTPLWLAAVAARLPVLRVLLAAGANVDAASDSGSTPVRSACFMSHLDVVRLLVSRGADIHRANHNGGTCLINAVQSHALLAFLLRRGARVDACDTQRKTALHYAVQEQRLESARLLLRHGASPHLRSCHGDDALRTAALRRSTQVTPAIV</sequence>
<feature type="non-terminal residue" evidence="4">
    <location>
        <position position="263"/>
    </location>
</feature>
<dbReference type="SUPFAM" id="SSF48403">
    <property type="entry name" value="Ankyrin repeat"/>
    <property type="match status" value="1"/>
</dbReference>
<dbReference type="AlphaFoldDB" id="A0A5E4PMW2"/>
<feature type="repeat" description="ANK" evidence="3">
    <location>
        <begin position="209"/>
        <end position="241"/>
    </location>
</feature>
<dbReference type="PROSITE" id="PS50297">
    <property type="entry name" value="ANK_REP_REGION"/>
    <property type="match status" value="3"/>
</dbReference>
<dbReference type="Proteomes" id="UP000324832">
    <property type="component" value="Unassembled WGS sequence"/>
</dbReference>
<dbReference type="Pfam" id="PF12796">
    <property type="entry name" value="Ank_2"/>
    <property type="match status" value="2"/>
</dbReference>
<feature type="repeat" description="ANK" evidence="3">
    <location>
        <begin position="145"/>
        <end position="177"/>
    </location>
</feature>
<dbReference type="PROSITE" id="PS50088">
    <property type="entry name" value="ANK_REPEAT"/>
    <property type="match status" value="3"/>
</dbReference>
<evidence type="ECO:0000256" key="3">
    <source>
        <dbReference type="PROSITE-ProRule" id="PRU00023"/>
    </source>
</evidence>
<keyword evidence="5" id="KW-1185">Reference proteome</keyword>
<dbReference type="PANTHER" id="PTHR23206">
    <property type="entry name" value="MASK PROTEIN"/>
    <property type="match status" value="1"/>
</dbReference>
<evidence type="ECO:0000313" key="5">
    <source>
        <dbReference type="Proteomes" id="UP000324832"/>
    </source>
</evidence>
<organism evidence="4 5">
    <name type="scientific">Leptidea sinapis</name>
    <dbReference type="NCBI Taxonomy" id="189913"/>
    <lineage>
        <taxon>Eukaryota</taxon>
        <taxon>Metazoa</taxon>
        <taxon>Ecdysozoa</taxon>
        <taxon>Arthropoda</taxon>
        <taxon>Hexapoda</taxon>
        <taxon>Insecta</taxon>
        <taxon>Pterygota</taxon>
        <taxon>Neoptera</taxon>
        <taxon>Endopterygota</taxon>
        <taxon>Lepidoptera</taxon>
        <taxon>Glossata</taxon>
        <taxon>Ditrysia</taxon>
        <taxon>Papilionoidea</taxon>
        <taxon>Pieridae</taxon>
        <taxon>Dismorphiinae</taxon>
        <taxon>Leptidea</taxon>
    </lineage>
</organism>
<dbReference type="SMART" id="SM00248">
    <property type="entry name" value="ANK"/>
    <property type="match status" value="5"/>
</dbReference>
<reference evidence="4 5" key="1">
    <citation type="submission" date="2017-07" db="EMBL/GenBank/DDBJ databases">
        <authorList>
            <person name="Talla V."/>
            <person name="Backstrom N."/>
        </authorList>
    </citation>
    <scope>NUCLEOTIDE SEQUENCE [LARGE SCALE GENOMIC DNA]</scope>
</reference>
<dbReference type="InterPro" id="IPR036770">
    <property type="entry name" value="Ankyrin_rpt-contain_sf"/>
</dbReference>
<evidence type="ECO:0000256" key="1">
    <source>
        <dbReference type="ARBA" id="ARBA00022737"/>
    </source>
</evidence>
<feature type="repeat" description="ANK" evidence="3">
    <location>
        <begin position="112"/>
        <end position="144"/>
    </location>
</feature>
<dbReference type="GO" id="GO:0045087">
    <property type="term" value="P:innate immune response"/>
    <property type="evidence" value="ECO:0007669"/>
    <property type="project" value="TreeGrafter"/>
</dbReference>
<keyword evidence="1" id="KW-0677">Repeat</keyword>
<protein>
    <submittedName>
        <fullName evidence="4">Uncharacterized protein</fullName>
    </submittedName>
</protein>
<accession>A0A5E4PMW2</accession>